<sequence>MNSSTKYLLVSHAAYCFWEKRYGIELDAVSGLSPTQEPTQKELQNIIKESKEQDIYYVIFEQNVQAKVAKIPLSRHGPAYLYHDRGSRFTGASKTAEAAKNSNNSPLH</sequence>
<dbReference type="InterPro" id="IPR006127">
    <property type="entry name" value="ZnuA-like"/>
</dbReference>
<protein>
    <submittedName>
        <fullName evidence="1">ABC-type Zn uptake system ZnuABC Zn-binding protein ZnuA</fullName>
    </submittedName>
</protein>
<evidence type="ECO:0000313" key="1">
    <source>
        <dbReference type="EMBL" id="MBM7694068.1"/>
    </source>
</evidence>
<organism evidence="1 2">
    <name type="scientific">Peribacillus deserti</name>
    <dbReference type="NCBI Taxonomy" id="673318"/>
    <lineage>
        <taxon>Bacteria</taxon>
        <taxon>Bacillati</taxon>
        <taxon>Bacillota</taxon>
        <taxon>Bacilli</taxon>
        <taxon>Bacillales</taxon>
        <taxon>Bacillaceae</taxon>
        <taxon>Peribacillus</taxon>
    </lineage>
</organism>
<name>A0ABS2QLL8_9BACI</name>
<reference evidence="1 2" key="1">
    <citation type="submission" date="2021-01" db="EMBL/GenBank/DDBJ databases">
        <title>Genomic Encyclopedia of Type Strains, Phase IV (KMG-IV): sequencing the most valuable type-strain genomes for metagenomic binning, comparative biology and taxonomic classification.</title>
        <authorList>
            <person name="Goeker M."/>
        </authorList>
    </citation>
    <scope>NUCLEOTIDE SEQUENCE [LARGE SCALE GENOMIC DNA]</scope>
    <source>
        <strain evidence="1 2">DSM 105482</strain>
    </source>
</reference>
<dbReference type="Pfam" id="PF01297">
    <property type="entry name" value="ZnuA"/>
    <property type="match status" value="1"/>
</dbReference>
<evidence type="ECO:0000313" key="2">
    <source>
        <dbReference type="Proteomes" id="UP000823486"/>
    </source>
</evidence>
<accession>A0ABS2QLL8</accession>
<dbReference type="SUPFAM" id="SSF53807">
    <property type="entry name" value="Helical backbone' metal receptor"/>
    <property type="match status" value="1"/>
</dbReference>
<comment type="caution">
    <text evidence="1">The sequence shown here is derived from an EMBL/GenBank/DDBJ whole genome shotgun (WGS) entry which is preliminary data.</text>
</comment>
<gene>
    <name evidence="1" type="ORF">JOC77_003512</name>
</gene>
<dbReference type="Gene3D" id="3.40.50.1980">
    <property type="entry name" value="Nitrogenase molybdenum iron protein domain"/>
    <property type="match status" value="1"/>
</dbReference>
<dbReference type="Proteomes" id="UP000823486">
    <property type="component" value="Unassembled WGS sequence"/>
</dbReference>
<keyword evidence="2" id="KW-1185">Reference proteome</keyword>
<dbReference type="EMBL" id="JAFBFI010000018">
    <property type="protein sequence ID" value="MBM7694068.1"/>
    <property type="molecule type" value="Genomic_DNA"/>
</dbReference>
<dbReference type="RefSeq" id="WP_204545682.1">
    <property type="nucleotide sequence ID" value="NZ_JAFBFI010000018.1"/>
</dbReference>
<proteinExistence type="predicted"/>